<dbReference type="GO" id="GO:0005524">
    <property type="term" value="F:ATP binding"/>
    <property type="evidence" value="ECO:0007669"/>
    <property type="project" value="UniProtKB-KW"/>
</dbReference>
<dbReference type="CDD" id="cd03214">
    <property type="entry name" value="ABC_Iron-Siderophores_B12_Hemin"/>
    <property type="match status" value="1"/>
</dbReference>
<protein>
    <submittedName>
        <fullName evidence="8">Iron ABC transporter</fullName>
    </submittedName>
</protein>
<comment type="function">
    <text evidence="5">Involved in beta-(1--&gt;2)glucan export. Transmembrane domains (TMD) form a pore in the inner membrane and the ATP-binding domain (NBD) is responsible for energy generation.</text>
</comment>
<gene>
    <name evidence="8" type="ORF">CQ13_17110</name>
</gene>
<dbReference type="OrthoDB" id="9810077at2"/>
<evidence type="ECO:0000256" key="6">
    <source>
        <dbReference type="ARBA" id="ARBA00037066"/>
    </source>
</evidence>
<keyword evidence="9" id="KW-1185">Reference proteome</keyword>
<dbReference type="InterPro" id="IPR003593">
    <property type="entry name" value="AAA+_ATPase"/>
</dbReference>
<accession>A0A0R3N9Y3</accession>
<feature type="domain" description="ABC transporter" evidence="7">
    <location>
        <begin position="5"/>
        <end position="242"/>
    </location>
</feature>
<comment type="function">
    <text evidence="6">Part of the ABC transporter complex HmuTUV involved in hemin import. Responsible for energy coupling to the transport system.</text>
</comment>
<dbReference type="SMART" id="SM00382">
    <property type="entry name" value="AAA"/>
    <property type="match status" value="1"/>
</dbReference>
<dbReference type="PANTHER" id="PTHR42794:SF1">
    <property type="entry name" value="HEMIN IMPORT ATP-BINDING PROTEIN HMUV"/>
    <property type="match status" value="1"/>
</dbReference>
<proteinExistence type="predicted"/>
<evidence type="ECO:0000313" key="9">
    <source>
        <dbReference type="Proteomes" id="UP000052023"/>
    </source>
</evidence>
<dbReference type="RefSeq" id="WP_057842186.1">
    <property type="nucleotide sequence ID" value="NZ_LLYA01000035.1"/>
</dbReference>
<dbReference type="NCBIfam" id="NF010068">
    <property type="entry name" value="PRK13548.1"/>
    <property type="match status" value="1"/>
</dbReference>
<evidence type="ECO:0000256" key="3">
    <source>
        <dbReference type="ARBA" id="ARBA00022840"/>
    </source>
</evidence>
<evidence type="ECO:0000259" key="7">
    <source>
        <dbReference type="PROSITE" id="PS50893"/>
    </source>
</evidence>
<keyword evidence="3" id="KW-0067">ATP-binding</keyword>
<evidence type="ECO:0000256" key="2">
    <source>
        <dbReference type="ARBA" id="ARBA00022741"/>
    </source>
</evidence>
<comment type="caution">
    <text evidence="8">The sequence shown here is derived from an EMBL/GenBank/DDBJ whole genome shotgun (WGS) entry which is preliminary data.</text>
</comment>
<evidence type="ECO:0000313" key="8">
    <source>
        <dbReference type="EMBL" id="KRR29240.1"/>
    </source>
</evidence>
<dbReference type="PANTHER" id="PTHR42794">
    <property type="entry name" value="HEMIN IMPORT ATP-BINDING PROTEIN HMUV"/>
    <property type="match status" value="1"/>
</dbReference>
<keyword evidence="1" id="KW-0813">Transport</keyword>
<organism evidence="8 9">
    <name type="scientific">Bradyrhizobium retamae</name>
    <dbReference type="NCBI Taxonomy" id="1300035"/>
    <lineage>
        <taxon>Bacteria</taxon>
        <taxon>Pseudomonadati</taxon>
        <taxon>Pseudomonadota</taxon>
        <taxon>Alphaproteobacteria</taxon>
        <taxon>Hyphomicrobiales</taxon>
        <taxon>Nitrobacteraceae</taxon>
        <taxon>Bradyrhizobium</taxon>
    </lineage>
</organism>
<evidence type="ECO:0000256" key="5">
    <source>
        <dbReference type="ARBA" id="ARBA00024722"/>
    </source>
</evidence>
<dbReference type="EMBL" id="LLYA01000035">
    <property type="protein sequence ID" value="KRR29240.1"/>
    <property type="molecule type" value="Genomic_DNA"/>
</dbReference>
<dbReference type="Gene3D" id="3.40.50.300">
    <property type="entry name" value="P-loop containing nucleotide triphosphate hydrolases"/>
    <property type="match status" value="1"/>
</dbReference>
<dbReference type="InterPro" id="IPR003439">
    <property type="entry name" value="ABC_transporter-like_ATP-bd"/>
</dbReference>
<dbReference type="AlphaFoldDB" id="A0A0R3N9Y3"/>
<dbReference type="GO" id="GO:0016887">
    <property type="term" value="F:ATP hydrolysis activity"/>
    <property type="evidence" value="ECO:0007669"/>
    <property type="project" value="InterPro"/>
</dbReference>
<sequence length="266" mass="28701">MTAILEAQSVSMVVGGATLVDGIDLCVAPGEMVAIVGPNGAGKSTLLRMLSGDLRPTRGQIRLKQRDIESYPPRLLAFHRAMLSQHVNVTFPFTVEEIVHMGAGDAGRAAAQRLVDAALGEVDLAHFSQRQLPTLSGGEQQRAHFARVLVQLACGEAQHGPGLLLLDEPTSSLDMRHQIDLVETAKRRAQNGTAVIAVLHDLNLAMRFADRIVLLHRGKLAVDGGRSDAITAETIRRIFEVDVKIDYTDAGVPFLLPQTMRPAAVQ</sequence>
<keyword evidence="4" id="KW-1278">Translocase</keyword>
<name>A0A0R3N9Y3_9BRAD</name>
<dbReference type="Pfam" id="PF00005">
    <property type="entry name" value="ABC_tran"/>
    <property type="match status" value="1"/>
</dbReference>
<reference evidence="8 9" key="1">
    <citation type="submission" date="2014-03" db="EMBL/GenBank/DDBJ databases">
        <title>Bradyrhizobium valentinum sp. nov., isolated from effective nodules of Lupinus mariae-josephae, a lupine endemic of basic-lime soils in Eastern Spain.</title>
        <authorList>
            <person name="Duran D."/>
            <person name="Rey L."/>
            <person name="Navarro A."/>
            <person name="Busquets A."/>
            <person name="Imperial J."/>
            <person name="Ruiz-Argueso T."/>
        </authorList>
    </citation>
    <scope>NUCLEOTIDE SEQUENCE [LARGE SCALE GENOMIC DNA]</scope>
    <source>
        <strain evidence="8 9">Ro19</strain>
    </source>
</reference>
<dbReference type="Proteomes" id="UP000052023">
    <property type="component" value="Unassembled WGS sequence"/>
</dbReference>
<evidence type="ECO:0000256" key="1">
    <source>
        <dbReference type="ARBA" id="ARBA00022448"/>
    </source>
</evidence>
<evidence type="ECO:0000256" key="4">
    <source>
        <dbReference type="ARBA" id="ARBA00022967"/>
    </source>
</evidence>
<dbReference type="PROSITE" id="PS50893">
    <property type="entry name" value="ABC_TRANSPORTER_2"/>
    <property type="match status" value="1"/>
</dbReference>
<dbReference type="SUPFAM" id="SSF52540">
    <property type="entry name" value="P-loop containing nucleoside triphosphate hydrolases"/>
    <property type="match status" value="1"/>
</dbReference>
<keyword evidence="2" id="KW-0547">Nucleotide-binding</keyword>
<dbReference type="InterPro" id="IPR027417">
    <property type="entry name" value="P-loop_NTPase"/>
</dbReference>